<keyword evidence="2" id="KW-0732">Signal</keyword>
<evidence type="ECO:0000256" key="1">
    <source>
        <dbReference type="SAM" id="Phobius"/>
    </source>
</evidence>
<feature type="transmembrane region" description="Helical" evidence="1">
    <location>
        <begin position="416"/>
        <end position="438"/>
    </location>
</feature>
<evidence type="ECO:0000313" key="3">
    <source>
        <dbReference type="EMBL" id="WXB10313.1"/>
    </source>
</evidence>
<accession>A0ABZ2LH94</accession>
<dbReference type="Proteomes" id="UP001374803">
    <property type="component" value="Chromosome"/>
</dbReference>
<keyword evidence="1" id="KW-1133">Transmembrane helix</keyword>
<reference evidence="3" key="1">
    <citation type="submission" date="2021-12" db="EMBL/GenBank/DDBJ databases">
        <title>Discovery of the Pendulisporaceae a myxobacterial family with distinct sporulation behavior and unique specialized metabolism.</title>
        <authorList>
            <person name="Garcia R."/>
            <person name="Popoff A."/>
            <person name="Bader C.D."/>
            <person name="Loehr J."/>
            <person name="Walesch S."/>
            <person name="Walt C."/>
            <person name="Boldt J."/>
            <person name="Bunk B."/>
            <person name="Haeckl F.J.F.P.J."/>
            <person name="Gunesch A.P."/>
            <person name="Birkelbach J."/>
            <person name="Nuebel U."/>
            <person name="Pietschmann T."/>
            <person name="Bach T."/>
            <person name="Mueller R."/>
        </authorList>
    </citation>
    <scope>NUCLEOTIDE SEQUENCE</scope>
    <source>
        <strain evidence="3">MSr11367</strain>
    </source>
</reference>
<keyword evidence="4" id="KW-1185">Reference proteome</keyword>
<keyword evidence="1" id="KW-0812">Transmembrane</keyword>
<evidence type="ECO:0000256" key="2">
    <source>
        <dbReference type="SAM" id="SignalP"/>
    </source>
</evidence>
<protein>
    <submittedName>
        <fullName evidence="3">Uncharacterized protein</fullName>
    </submittedName>
</protein>
<organism evidence="3 4">
    <name type="scientific">Pendulispora rubella</name>
    <dbReference type="NCBI Taxonomy" id="2741070"/>
    <lineage>
        <taxon>Bacteria</taxon>
        <taxon>Pseudomonadati</taxon>
        <taxon>Myxococcota</taxon>
        <taxon>Myxococcia</taxon>
        <taxon>Myxococcales</taxon>
        <taxon>Sorangiineae</taxon>
        <taxon>Pendulisporaceae</taxon>
        <taxon>Pendulispora</taxon>
    </lineage>
</organism>
<dbReference type="RefSeq" id="WP_394839989.1">
    <property type="nucleotide sequence ID" value="NZ_CP089929.1"/>
</dbReference>
<sequence length="719" mass="75187">MKRGLAAATMMATVGLLFALPTNAQSPPADQGEKELALRATPVFGNEASMSTGWSEVAVSLENTGTAARKGTVELLGEASWAREEEFVARAPFHVAGGRSVVVKLPTHGTRLSAPNLSVRVLDPAGKQLSKTSLGNIPFAAPLLVDVHQPSRLGPSLRNWPIATTWSPSRVPYASAAMPGVGLSVGVPTFDRATGDPILPDRAAGYSAATAVLIHTDVLARLEASAAEALMNWVIGGGTLALVPARADDLRGPLVTALVGGTVAPAPPPPVLLTLPTRARPADPGLFPTNPVDPDDEPAPLHFVPIRTTEPSGRTAPGPSPAIRSRLQGYTGGNLVPSVYGASAAYGTGEVHLLAFDPTEAPMLDDAWAQGRLIDLLEHAWDRRAINVVAHGGGEYESMNFDGVRRALDPNENFRLALGVAAILLVLYSIVCGPLVFLRAARKGKPLAPLVWAPVFSLVTFLAIVAVGFLVKGWHGRARHLAIVETGAGVNRGAIRRFRGFFTSESRALSVASSDAATVLSVASADSSSSQERSALSVDRNGVTLEDINALPWQTIVVQEDGFHDFKGGVSIVAAKDGSLDVSNHTGRLLKNVLVSVPGDGIHFVEQLADGTSVHAADTQKLSGVLTTGSAPKAATHTLSMEHILTGFSGKNDKHGEALRSAWGVMETALGGYVDWWPDAVPVVLAEVDGGEGATKRDANLPVESDRLLLRVVGKGGAL</sequence>
<name>A0ABZ2LH94_9BACT</name>
<dbReference type="EMBL" id="CP089983">
    <property type="protein sequence ID" value="WXB10313.1"/>
    <property type="molecule type" value="Genomic_DNA"/>
</dbReference>
<feature type="chain" id="PRO_5047432178" evidence="2">
    <location>
        <begin position="25"/>
        <end position="719"/>
    </location>
</feature>
<gene>
    <name evidence="3" type="ORF">LVJ94_24170</name>
</gene>
<proteinExistence type="predicted"/>
<evidence type="ECO:0000313" key="4">
    <source>
        <dbReference type="Proteomes" id="UP001374803"/>
    </source>
</evidence>
<feature type="transmembrane region" description="Helical" evidence="1">
    <location>
        <begin position="450"/>
        <end position="471"/>
    </location>
</feature>
<feature type="signal peptide" evidence="2">
    <location>
        <begin position="1"/>
        <end position="24"/>
    </location>
</feature>
<keyword evidence="1" id="KW-0472">Membrane</keyword>